<evidence type="ECO:0000313" key="12">
    <source>
        <dbReference type="EMBL" id="SFL22321.1"/>
    </source>
</evidence>
<evidence type="ECO:0000256" key="5">
    <source>
        <dbReference type="ARBA" id="ARBA00023136"/>
    </source>
</evidence>
<feature type="region of interest" description="Disordered" evidence="11">
    <location>
        <begin position="1"/>
        <end position="27"/>
    </location>
</feature>
<dbReference type="InParanoid" id="A0A1I4G009"/>
<dbReference type="STRING" id="504800.SAMN04488085_10838"/>
<feature type="binding site" evidence="10">
    <location>
        <position position="107"/>
    </location>
    <ligand>
        <name>Na(+)</name>
        <dbReference type="ChEBI" id="CHEBI:29101"/>
        <note>structural</note>
    </ligand>
</feature>
<keyword evidence="2 10" id="KW-1003">Cell membrane</keyword>
<dbReference type="InterPro" id="IPR003691">
    <property type="entry name" value="FluC"/>
</dbReference>
<protein>
    <recommendedName>
        <fullName evidence="10">Fluoride-specific ion channel FluC</fullName>
    </recommendedName>
</protein>
<evidence type="ECO:0000256" key="9">
    <source>
        <dbReference type="ARBA" id="ARBA00049940"/>
    </source>
</evidence>
<keyword evidence="10" id="KW-0915">Sodium</keyword>
<feature type="transmembrane region" description="Helical" evidence="10">
    <location>
        <begin position="128"/>
        <end position="157"/>
    </location>
</feature>
<keyword evidence="3 10" id="KW-0812">Transmembrane</keyword>
<feature type="transmembrane region" description="Helical" evidence="10">
    <location>
        <begin position="97"/>
        <end position="116"/>
    </location>
</feature>
<evidence type="ECO:0000256" key="4">
    <source>
        <dbReference type="ARBA" id="ARBA00022989"/>
    </source>
</evidence>
<comment type="similarity">
    <text evidence="7 10">Belongs to the fluoride channel Fluc/FEX (TC 1.A.43) family.</text>
</comment>
<dbReference type="AlphaFoldDB" id="A0A1I4G009"/>
<keyword evidence="10" id="KW-0813">Transport</keyword>
<keyword evidence="13" id="KW-1185">Reference proteome</keyword>
<dbReference type="PANTHER" id="PTHR28259:SF1">
    <property type="entry name" value="FLUORIDE EXPORT PROTEIN 1-RELATED"/>
    <property type="match status" value="1"/>
</dbReference>
<dbReference type="FunCoup" id="A0A1I4G009">
    <property type="interactions" value="2"/>
</dbReference>
<reference evidence="12 13" key="1">
    <citation type="submission" date="2016-10" db="EMBL/GenBank/DDBJ databases">
        <authorList>
            <person name="de Groot N.N."/>
        </authorList>
    </citation>
    <scope>NUCLEOTIDE SEQUENCE [LARGE SCALE GENOMIC DNA]</scope>
    <source>
        <strain evidence="12 13">DSM 45317</strain>
    </source>
</reference>
<dbReference type="GO" id="GO:0140114">
    <property type="term" value="P:cellular detoxification of fluoride"/>
    <property type="evidence" value="ECO:0007669"/>
    <property type="project" value="UniProtKB-UniRule"/>
</dbReference>
<dbReference type="PANTHER" id="PTHR28259">
    <property type="entry name" value="FLUORIDE EXPORT PROTEIN 1-RELATED"/>
    <property type="match status" value="1"/>
</dbReference>
<evidence type="ECO:0000256" key="6">
    <source>
        <dbReference type="ARBA" id="ARBA00023303"/>
    </source>
</evidence>
<dbReference type="Proteomes" id="UP000199152">
    <property type="component" value="Unassembled WGS sequence"/>
</dbReference>
<feature type="transmembrane region" description="Helical" evidence="10">
    <location>
        <begin position="64"/>
        <end position="85"/>
    </location>
</feature>
<dbReference type="HAMAP" id="MF_00454">
    <property type="entry name" value="FluC"/>
    <property type="match status" value="1"/>
</dbReference>
<evidence type="ECO:0000256" key="8">
    <source>
        <dbReference type="ARBA" id="ARBA00035585"/>
    </source>
</evidence>
<proteinExistence type="inferred from homology"/>
<keyword evidence="4 10" id="KW-1133">Transmembrane helix</keyword>
<dbReference type="OrthoDB" id="4408652at2"/>
<dbReference type="GO" id="GO:0005886">
    <property type="term" value="C:plasma membrane"/>
    <property type="evidence" value="ECO:0007669"/>
    <property type="project" value="UniProtKB-SubCell"/>
</dbReference>
<comment type="subcellular location">
    <subcellularLocation>
        <location evidence="1 10">Cell membrane</location>
        <topology evidence="1 10">Multi-pass membrane protein</topology>
    </subcellularLocation>
</comment>
<keyword evidence="6 10" id="KW-0407">Ion channel</keyword>
<keyword evidence="10" id="KW-0479">Metal-binding</keyword>
<dbReference type="RefSeq" id="WP_091325530.1">
    <property type="nucleotide sequence ID" value="NZ_FOSW01000008.1"/>
</dbReference>
<feature type="binding site" evidence="10">
    <location>
        <position position="104"/>
    </location>
    <ligand>
        <name>Na(+)</name>
        <dbReference type="ChEBI" id="CHEBI:29101"/>
        <note>structural</note>
    </ligand>
</feature>
<organism evidence="12 13">
    <name type="scientific">Geodermatophilus ruber</name>
    <dbReference type="NCBI Taxonomy" id="504800"/>
    <lineage>
        <taxon>Bacteria</taxon>
        <taxon>Bacillati</taxon>
        <taxon>Actinomycetota</taxon>
        <taxon>Actinomycetes</taxon>
        <taxon>Geodermatophilales</taxon>
        <taxon>Geodermatophilaceae</taxon>
        <taxon>Geodermatophilus</taxon>
    </lineage>
</organism>
<evidence type="ECO:0000256" key="11">
    <source>
        <dbReference type="SAM" id="MobiDB-lite"/>
    </source>
</evidence>
<evidence type="ECO:0000256" key="1">
    <source>
        <dbReference type="ARBA" id="ARBA00004651"/>
    </source>
</evidence>
<evidence type="ECO:0000256" key="10">
    <source>
        <dbReference type="HAMAP-Rule" id="MF_00454"/>
    </source>
</evidence>
<dbReference type="GO" id="GO:0062054">
    <property type="term" value="F:fluoride channel activity"/>
    <property type="evidence" value="ECO:0007669"/>
    <property type="project" value="UniProtKB-UniRule"/>
</dbReference>
<evidence type="ECO:0000256" key="7">
    <source>
        <dbReference type="ARBA" id="ARBA00035120"/>
    </source>
</evidence>
<keyword evidence="10" id="KW-0406">Ion transport</keyword>
<evidence type="ECO:0000313" key="13">
    <source>
        <dbReference type="Proteomes" id="UP000199152"/>
    </source>
</evidence>
<sequence length="168" mass="17506">MTAQHRAPADPVSPDAAAPAPARRRPPGWDPAVLTAIAAGGVVGAEARYGLGVLLPHEPGQWPWATWLINVSGCFLIGILMVVITELTSPHRLVRPFLGVGVLGGYTTFSTAMVDVQQLAVTGHPGAALGYLAGTVTAAVAATFVGMALTRAAAVVWPRRRARRSERA</sequence>
<feature type="compositionally biased region" description="Low complexity" evidence="11">
    <location>
        <begin position="9"/>
        <end position="21"/>
    </location>
</feature>
<evidence type="ECO:0000256" key="3">
    <source>
        <dbReference type="ARBA" id="ARBA00022692"/>
    </source>
</evidence>
<dbReference type="GO" id="GO:0046872">
    <property type="term" value="F:metal ion binding"/>
    <property type="evidence" value="ECO:0007669"/>
    <property type="project" value="UniProtKB-KW"/>
</dbReference>
<name>A0A1I4G009_9ACTN</name>
<gene>
    <name evidence="10" type="primary">fluC</name>
    <name evidence="10" type="synonym">crcB</name>
    <name evidence="12" type="ORF">SAMN04488085_10838</name>
</gene>
<comment type="catalytic activity">
    <reaction evidence="8">
        <text>fluoride(in) = fluoride(out)</text>
        <dbReference type="Rhea" id="RHEA:76159"/>
        <dbReference type="ChEBI" id="CHEBI:17051"/>
    </reaction>
    <physiologicalReaction direction="left-to-right" evidence="8">
        <dbReference type="Rhea" id="RHEA:76160"/>
    </physiologicalReaction>
</comment>
<accession>A0A1I4G009</accession>
<comment type="function">
    <text evidence="9 10">Fluoride-specific ion channel. Important for reducing fluoride concentration in the cell, thus reducing its toxicity.</text>
</comment>
<dbReference type="Pfam" id="PF02537">
    <property type="entry name" value="CRCB"/>
    <property type="match status" value="1"/>
</dbReference>
<evidence type="ECO:0000256" key="2">
    <source>
        <dbReference type="ARBA" id="ARBA00022475"/>
    </source>
</evidence>
<keyword evidence="5 10" id="KW-0472">Membrane</keyword>
<comment type="activity regulation">
    <text evidence="10">Na(+) is not transported, but it plays an essential structural role and its presence is essential for fluoride channel function.</text>
</comment>
<dbReference type="EMBL" id="FOSW01000008">
    <property type="protein sequence ID" value="SFL22321.1"/>
    <property type="molecule type" value="Genomic_DNA"/>
</dbReference>